<dbReference type="InterPro" id="IPR029063">
    <property type="entry name" value="SAM-dependent_MTases_sf"/>
</dbReference>
<protein>
    <recommendedName>
        <fullName evidence="2">type I protein arginine methyltransferase</fullName>
        <ecNumber evidence="2">2.1.1.319</ecNumber>
    </recommendedName>
</protein>
<dbReference type="GO" id="GO:0042054">
    <property type="term" value="F:histone methyltransferase activity"/>
    <property type="evidence" value="ECO:0007669"/>
    <property type="project" value="TreeGrafter"/>
</dbReference>
<feature type="region of interest" description="Disordered" evidence="13">
    <location>
        <begin position="75"/>
        <end position="94"/>
    </location>
</feature>
<dbReference type="Pfam" id="PF21137">
    <property type="entry name" value="ANM3_C2H2_Zf"/>
    <property type="match status" value="1"/>
</dbReference>
<feature type="domain" description="Protein arginine N-methyltransferase 3-like C2H2 zinc finger" evidence="15">
    <location>
        <begin position="14"/>
        <end position="63"/>
    </location>
</feature>
<sequence length="482" mass="53576">MHCQSAHDFVHAAVVRSLRLDTYGRIRLVNLLRSRTASGLPTTTAAIQQDAEQWMSDEAYLKPVLEADPLLFADDEDDDDARSDAAGAAEAETASVPRAQYEQLLRAFQDYKAMVDTTFMDKAVSAVVSSVRAEPAPSKPAGDEPDDAYYFDGYGCIDIHESMLKDKVRTDAYRDFIYDNKDLFQGKVVLDVGCGTGILSLFAAKAGARRVYAVDNSSIIQKAHQIAKLNGMDGTIQFFRGRIEEIELPEKVDIIVSEWMGYFLLFENMLNSVLAARDRHLKPDGLLAPNVTATYIAAFSSEDMYADRVEYWNNVYGCNMAPMKDFLFREAHFTVLPSDAIASNEQKVHGMQLETVPSKDLDFTVTLDLALSRTAPVHGLVGWFDTDFEAAPSCEASVASRVRKVRLSTSPATTSTHWYQTLFMFREPIFAAEQGARLQGTFTCVKGTENPRHLEVSVHLTYLPPAGSEAPKVPIHHDWLVC</sequence>
<evidence type="ECO:0000259" key="14">
    <source>
        <dbReference type="Pfam" id="PF13649"/>
    </source>
</evidence>
<evidence type="ECO:0000259" key="15">
    <source>
        <dbReference type="Pfam" id="PF21137"/>
    </source>
</evidence>
<comment type="catalytic activity">
    <reaction evidence="11">
        <text>L-arginyl-[protein] + S-adenosyl-L-methionine = N(omega)-methyl-L-arginyl-[protein] + S-adenosyl-L-homocysteine + H(+)</text>
        <dbReference type="Rhea" id="RHEA:48100"/>
        <dbReference type="Rhea" id="RHEA-COMP:10532"/>
        <dbReference type="Rhea" id="RHEA-COMP:11990"/>
        <dbReference type="ChEBI" id="CHEBI:15378"/>
        <dbReference type="ChEBI" id="CHEBI:29965"/>
        <dbReference type="ChEBI" id="CHEBI:57856"/>
        <dbReference type="ChEBI" id="CHEBI:59789"/>
        <dbReference type="ChEBI" id="CHEBI:65280"/>
    </reaction>
    <physiologicalReaction direction="left-to-right" evidence="11">
        <dbReference type="Rhea" id="RHEA:48101"/>
    </physiologicalReaction>
</comment>
<evidence type="ECO:0000256" key="9">
    <source>
        <dbReference type="ARBA" id="ARBA00022833"/>
    </source>
</evidence>
<keyword evidence="20" id="KW-1185">Reference proteome</keyword>
<dbReference type="Pfam" id="PF13649">
    <property type="entry name" value="Methyltransf_25"/>
    <property type="match status" value="1"/>
</dbReference>
<evidence type="ECO:0000256" key="10">
    <source>
        <dbReference type="ARBA" id="ARBA00047384"/>
    </source>
</evidence>
<dbReference type="EMBL" id="ML009194">
    <property type="protein sequence ID" value="RKO97683.1"/>
    <property type="molecule type" value="Genomic_DNA"/>
</dbReference>
<reference evidence="18" key="2">
    <citation type="submission" date="2018-04" db="EMBL/GenBank/DDBJ databases">
        <title>Leveraging single-cell genomics to expand the Fungal Tree of Life.</title>
        <authorList>
            <consortium name="DOE Joint Genome Institute"/>
            <person name="Ahrendt S.R."/>
            <person name="Quandt C.A."/>
            <person name="Ciobanu D."/>
            <person name="Clum A."/>
            <person name="Salamov A."/>
            <person name="Andreopoulos B."/>
            <person name="Cheng J.-F."/>
            <person name="Woyke T."/>
            <person name="Pelin A."/>
            <person name="Henrissat B."/>
            <person name="Benny G.L."/>
            <person name="Smith M.E."/>
            <person name="James T.Y."/>
            <person name="Grigoriev I.V."/>
        </authorList>
    </citation>
    <scope>NUCLEOTIDE SEQUENCE</scope>
    <source>
        <strain evidence="18">ATCC 52028</strain>
    </source>
</reference>
<comment type="catalytic activity">
    <reaction evidence="10">
        <text>L-arginyl-[protein] + 2 S-adenosyl-L-methionine = N(omega),N(omega)-dimethyl-L-arginyl-[protein] + 2 S-adenosyl-L-homocysteine + 2 H(+)</text>
        <dbReference type="Rhea" id="RHEA:48096"/>
        <dbReference type="Rhea" id="RHEA-COMP:10532"/>
        <dbReference type="Rhea" id="RHEA-COMP:11991"/>
        <dbReference type="ChEBI" id="CHEBI:15378"/>
        <dbReference type="ChEBI" id="CHEBI:29965"/>
        <dbReference type="ChEBI" id="CHEBI:57856"/>
        <dbReference type="ChEBI" id="CHEBI:59789"/>
        <dbReference type="ChEBI" id="CHEBI:61897"/>
        <dbReference type="EC" id="2.1.1.319"/>
    </reaction>
    <physiologicalReaction direction="left-to-right" evidence="10">
        <dbReference type="Rhea" id="RHEA:48097"/>
    </physiologicalReaction>
</comment>
<evidence type="ECO:0000256" key="6">
    <source>
        <dbReference type="ARBA" id="ARBA00022691"/>
    </source>
</evidence>
<reference evidence="17" key="3">
    <citation type="submission" date="2018-08" db="EMBL/GenBank/DDBJ databases">
        <title>Leveraging single-cell genomics to expand the Fungal Tree of Life.</title>
        <authorList>
            <consortium name="DOE Joint Genome Institute"/>
            <person name="Ahrendt S.R."/>
            <person name="Quandt C.A."/>
            <person name="Ciobanu D."/>
            <person name="Clum A."/>
            <person name="Salamov A."/>
            <person name="Andreopoulos B."/>
            <person name="Cheng J.-F."/>
            <person name="Woyke T."/>
            <person name="Pelin A."/>
            <person name="Henrissat B."/>
            <person name="Reynolds N."/>
            <person name="Benny G.L."/>
            <person name="Smith M.E."/>
            <person name="James T.Y."/>
            <person name="Grigoriev I.V."/>
        </authorList>
    </citation>
    <scope>NUCLEOTIDE SEQUENCE</scope>
    <source>
        <strain evidence="17">ATCC 52028</strain>
    </source>
</reference>
<dbReference type="PANTHER" id="PTHR11006">
    <property type="entry name" value="PROTEIN ARGININE N-METHYLTRANSFERASE"/>
    <property type="match status" value="1"/>
</dbReference>
<evidence type="ECO:0000313" key="18">
    <source>
        <dbReference type="EMBL" id="RKO98994.1"/>
    </source>
</evidence>
<keyword evidence="5 12" id="KW-0808">Transferase</keyword>
<dbReference type="Gene3D" id="3.40.50.150">
    <property type="entry name" value="Vaccinia Virus protein VP39"/>
    <property type="match status" value="1"/>
</dbReference>
<evidence type="ECO:0000256" key="5">
    <source>
        <dbReference type="ARBA" id="ARBA00022679"/>
    </source>
</evidence>
<dbReference type="InterPro" id="IPR025799">
    <property type="entry name" value="Arg_MeTrfase"/>
</dbReference>
<dbReference type="InterPro" id="IPR055135">
    <property type="entry name" value="PRMT_dom"/>
</dbReference>
<keyword evidence="8" id="KW-0863">Zinc-finger</keyword>
<dbReference type="GO" id="GO:0035242">
    <property type="term" value="F:protein-arginine omega-N asymmetric methyltransferase activity"/>
    <property type="evidence" value="ECO:0007669"/>
    <property type="project" value="UniProtKB-EC"/>
</dbReference>
<evidence type="ECO:0000256" key="4">
    <source>
        <dbReference type="ARBA" id="ARBA00022603"/>
    </source>
</evidence>
<dbReference type="InterPro" id="IPR049482">
    <property type="entry name" value="ANM3-like_C2H2_Zf"/>
</dbReference>
<dbReference type="Gene3D" id="2.70.160.11">
    <property type="entry name" value="Hnrnp arginine n-methyltransferase1"/>
    <property type="match status" value="1"/>
</dbReference>
<dbReference type="CDD" id="cd02440">
    <property type="entry name" value="AdoMet_MTases"/>
    <property type="match status" value="1"/>
</dbReference>
<keyword evidence="3" id="KW-0963">Cytoplasm</keyword>
<name>A0A4P9WZ66_9FUNG</name>
<evidence type="ECO:0000256" key="13">
    <source>
        <dbReference type="SAM" id="MobiDB-lite"/>
    </source>
</evidence>
<dbReference type="GO" id="GO:0008270">
    <property type="term" value="F:zinc ion binding"/>
    <property type="evidence" value="ECO:0007669"/>
    <property type="project" value="UniProtKB-KW"/>
</dbReference>
<feature type="domain" description="Protein arginine N-methyltransferase" evidence="16">
    <location>
        <begin position="294"/>
        <end position="459"/>
    </location>
</feature>
<dbReference type="Proteomes" id="UP000274922">
    <property type="component" value="Unassembled WGS sequence"/>
</dbReference>
<dbReference type="SUPFAM" id="SSF57667">
    <property type="entry name" value="beta-beta-alpha zinc fingers"/>
    <property type="match status" value="1"/>
</dbReference>
<feature type="domain" description="Methyltransferase" evidence="14">
    <location>
        <begin position="189"/>
        <end position="285"/>
    </location>
</feature>
<proteinExistence type="predicted"/>
<evidence type="ECO:0000256" key="2">
    <source>
        <dbReference type="ARBA" id="ARBA00011925"/>
    </source>
</evidence>
<feature type="compositionally biased region" description="Low complexity" evidence="13">
    <location>
        <begin position="84"/>
        <end position="94"/>
    </location>
</feature>
<evidence type="ECO:0000256" key="1">
    <source>
        <dbReference type="ARBA" id="ARBA00004514"/>
    </source>
</evidence>
<evidence type="ECO:0000256" key="8">
    <source>
        <dbReference type="ARBA" id="ARBA00022771"/>
    </source>
</evidence>
<dbReference type="EC" id="2.1.1.319" evidence="2"/>
<keyword evidence="4 12" id="KW-0489">Methyltransferase</keyword>
<dbReference type="GO" id="GO:0005634">
    <property type="term" value="C:nucleus"/>
    <property type="evidence" value="ECO:0007669"/>
    <property type="project" value="TreeGrafter"/>
</dbReference>
<dbReference type="EMBL" id="ML014333">
    <property type="protein sequence ID" value="RKO98994.1"/>
    <property type="molecule type" value="Genomic_DNA"/>
</dbReference>
<keyword evidence="9" id="KW-0862">Zinc</keyword>
<dbReference type="GO" id="GO:0005829">
    <property type="term" value="C:cytosol"/>
    <property type="evidence" value="ECO:0007669"/>
    <property type="project" value="UniProtKB-SubCell"/>
</dbReference>
<evidence type="ECO:0000256" key="11">
    <source>
        <dbReference type="ARBA" id="ARBA00049303"/>
    </source>
</evidence>
<evidence type="ECO:0000256" key="3">
    <source>
        <dbReference type="ARBA" id="ARBA00022490"/>
    </source>
</evidence>
<dbReference type="SUPFAM" id="SSF53335">
    <property type="entry name" value="S-adenosyl-L-methionine-dependent methyltransferases"/>
    <property type="match status" value="1"/>
</dbReference>
<dbReference type="GO" id="GO:0032259">
    <property type="term" value="P:methylation"/>
    <property type="evidence" value="ECO:0007669"/>
    <property type="project" value="UniProtKB-KW"/>
</dbReference>
<evidence type="ECO:0000313" key="19">
    <source>
        <dbReference type="Proteomes" id="UP000268535"/>
    </source>
</evidence>
<gene>
    <name evidence="17" type="ORF">CAUPRSCDRAFT_6140</name>
    <name evidence="18" type="ORF">CXG81DRAFT_15179</name>
</gene>
<dbReference type="PANTHER" id="PTHR11006:SF123">
    <property type="entry name" value="RIBOSOMAL PROTEIN ARGININE N-METHYLTRANSFERASE RMT3"/>
    <property type="match status" value="1"/>
</dbReference>
<organism evidence="17 19">
    <name type="scientific">Caulochytrium protostelioides</name>
    <dbReference type="NCBI Taxonomy" id="1555241"/>
    <lineage>
        <taxon>Eukaryota</taxon>
        <taxon>Fungi</taxon>
        <taxon>Fungi incertae sedis</taxon>
        <taxon>Chytridiomycota</taxon>
        <taxon>Chytridiomycota incertae sedis</taxon>
        <taxon>Chytridiomycetes</taxon>
        <taxon>Caulochytriales</taxon>
        <taxon>Caulochytriaceae</taxon>
        <taxon>Caulochytrium</taxon>
    </lineage>
</organism>
<evidence type="ECO:0000256" key="12">
    <source>
        <dbReference type="PROSITE-ProRule" id="PRU01015"/>
    </source>
</evidence>
<reference evidence="19 20" key="1">
    <citation type="journal article" date="2018" name="Nat. Microbiol.">
        <title>Leveraging single-cell genomics to expand the fungal tree of life.</title>
        <authorList>
            <person name="Ahrendt S.R."/>
            <person name="Quandt C.A."/>
            <person name="Ciobanu D."/>
            <person name="Clum A."/>
            <person name="Salamov A."/>
            <person name="Andreopoulos B."/>
            <person name="Cheng J.F."/>
            <person name="Woyke T."/>
            <person name="Pelin A."/>
            <person name="Henrissat B."/>
            <person name="Reynolds N.K."/>
            <person name="Benny G.L."/>
            <person name="Smith M.E."/>
            <person name="James T.Y."/>
            <person name="Grigoriev I.V."/>
        </authorList>
    </citation>
    <scope>NUCLEOTIDE SEQUENCE [LARGE SCALE GENOMIC DNA]</scope>
    <source>
        <strain evidence="19 20">ATCC 52028</strain>
    </source>
</reference>
<comment type="subcellular location">
    <subcellularLocation>
        <location evidence="1">Cytoplasm</location>
        <location evidence="1">Cytosol</location>
    </subcellularLocation>
</comment>
<dbReference type="Pfam" id="PF22528">
    <property type="entry name" value="PRMT_C"/>
    <property type="match status" value="1"/>
</dbReference>
<dbReference type="FunFam" id="3.40.50.150:FF:000003">
    <property type="entry name" value="Blast:Protein arginine N-methyltransferase 1"/>
    <property type="match status" value="1"/>
</dbReference>
<dbReference type="Proteomes" id="UP000268535">
    <property type="component" value="Unassembled WGS sequence"/>
</dbReference>
<evidence type="ECO:0000256" key="7">
    <source>
        <dbReference type="ARBA" id="ARBA00022723"/>
    </source>
</evidence>
<dbReference type="InterPro" id="IPR036236">
    <property type="entry name" value="Znf_C2H2_sf"/>
</dbReference>
<dbReference type="STRING" id="1555241.A0A4P9WZ66"/>
<keyword evidence="7" id="KW-0479">Metal-binding</keyword>
<dbReference type="AlphaFoldDB" id="A0A4P9WZ66"/>
<evidence type="ECO:0000313" key="17">
    <source>
        <dbReference type="EMBL" id="RKO97683.1"/>
    </source>
</evidence>
<evidence type="ECO:0000259" key="16">
    <source>
        <dbReference type="Pfam" id="PF22528"/>
    </source>
</evidence>
<dbReference type="InterPro" id="IPR041698">
    <property type="entry name" value="Methyltransf_25"/>
</dbReference>
<accession>A0A4P9WZ66</accession>
<keyword evidence="6 12" id="KW-0949">S-adenosyl-L-methionine</keyword>
<dbReference type="OrthoDB" id="7848332at2759"/>
<evidence type="ECO:0000313" key="20">
    <source>
        <dbReference type="Proteomes" id="UP000274922"/>
    </source>
</evidence>
<dbReference type="PROSITE" id="PS51678">
    <property type="entry name" value="SAM_MT_PRMT"/>
    <property type="match status" value="1"/>
</dbReference>